<proteinExistence type="predicted"/>
<gene>
    <name evidence="1" type="ORF">CLV80_105158</name>
</gene>
<evidence type="ECO:0000313" key="2">
    <source>
        <dbReference type="Proteomes" id="UP000238007"/>
    </source>
</evidence>
<comment type="caution">
    <text evidence="1">The sequence shown here is derived from an EMBL/GenBank/DDBJ whole genome shotgun (WGS) entry which is preliminary data.</text>
</comment>
<reference evidence="1 2" key="1">
    <citation type="submission" date="2018-03" db="EMBL/GenBank/DDBJ databases">
        <title>Genomic Encyclopedia of Archaeal and Bacterial Type Strains, Phase II (KMG-II): from individual species to whole genera.</title>
        <authorList>
            <person name="Goeker M."/>
        </authorList>
    </citation>
    <scope>NUCLEOTIDE SEQUENCE [LARGE SCALE GENOMIC DNA]</scope>
    <source>
        <strain evidence="1 2">DSM 101533</strain>
    </source>
</reference>
<evidence type="ECO:0000313" key="1">
    <source>
        <dbReference type="EMBL" id="PRY77675.1"/>
    </source>
</evidence>
<sequence length="199" mass="22901">MHSTRHKHDQLNADLSIRHILKGAPQDLWLDTIRRAKYASHNTLISWMLSQPECDFAIAVHAFYRSNPAKHLDDPKPLPAHPEPDDIFSRVLIQWDIGFYRTHRLMVEDRDAPLRQIARLNQKVIARPRGSLPFQVPTRFLEPKGGTNISIPAHLSPTDVHKIWKKYADAGLDVPTAAPGLPRQIAQIKNRFLRRTERN</sequence>
<dbReference type="OrthoDB" id="7650873at2"/>
<keyword evidence="2" id="KW-1185">Reference proteome</keyword>
<name>A0A2T0VZA5_9RHOB</name>
<protein>
    <recommendedName>
        <fullName evidence="3">DUF4274 domain-containing protein</fullName>
    </recommendedName>
</protein>
<accession>A0A2T0VZA5</accession>
<dbReference type="RefSeq" id="WP_106357269.1">
    <property type="nucleotide sequence ID" value="NZ_PVTP01000005.1"/>
</dbReference>
<dbReference type="EMBL" id="PVTP01000005">
    <property type="protein sequence ID" value="PRY77675.1"/>
    <property type="molecule type" value="Genomic_DNA"/>
</dbReference>
<dbReference type="AlphaFoldDB" id="A0A2T0VZA5"/>
<dbReference type="Proteomes" id="UP000238007">
    <property type="component" value="Unassembled WGS sequence"/>
</dbReference>
<evidence type="ECO:0008006" key="3">
    <source>
        <dbReference type="Google" id="ProtNLM"/>
    </source>
</evidence>
<organism evidence="1 2">
    <name type="scientific">Yoonia maritima</name>
    <dbReference type="NCBI Taxonomy" id="1435347"/>
    <lineage>
        <taxon>Bacteria</taxon>
        <taxon>Pseudomonadati</taxon>
        <taxon>Pseudomonadota</taxon>
        <taxon>Alphaproteobacteria</taxon>
        <taxon>Rhodobacterales</taxon>
        <taxon>Paracoccaceae</taxon>
        <taxon>Yoonia</taxon>
    </lineage>
</organism>